<feature type="domain" description="Glycosyltransferase RgtA/B/C/D-like" evidence="9">
    <location>
        <begin position="74"/>
        <end position="223"/>
    </location>
</feature>
<keyword evidence="4" id="KW-0808">Transferase</keyword>
<feature type="transmembrane region" description="Helical" evidence="8">
    <location>
        <begin position="315"/>
        <end position="333"/>
    </location>
</feature>
<gene>
    <name evidence="10" type="ORF">A3A74_05705</name>
</gene>
<evidence type="ECO:0000256" key="3">
    <source>
        <dbReference type="ARBA" id="ARBA00022676"/>
    </source>
</evidence>
<keyword evidence="2" id="KW-1003">Cell membrane</keyword>
<sequence>MFIYWKMKQYFRKNYLILLIVLLSTFFRFWKLGEFFSFNFDEEYQTLLAWEQVKNFHPVWIGVSASNVNYYLGPGFTYLTAFLLFIAKDPIILAFFGAALGVMTAISIYYVTKKFFSGKAALYAFTFYSGSLFLNFFDRRFWSATPIAFFSIWMLFLLYKTVEDQRWVILAFIFMGLALHIHLSLLAFCPVFAYVIWLARKKIKLPTYMGSLAGFFVVTLPLFIFDLNHNFDNMLMPVRFAGKFFEKHNNINIISSFSQLLNTLSRIWFISPLSNVQDEIQLGIHGSITKTYILLSMFSLIILIWFLYKSFIIPGYRILALAFISFLAVYIFYPGGVVAYYLLGFLTLFTINIGLFLSNLPARIGILILIIFVLINLSSLITLKQEQFGLLTRKKLIQKIMPVVAGNSFYLETRTGDGRKYHSAGGWRYLFKAYGKTPDQSHADDFFGWIYQDEISKTKPELRVIISEYPARVKEKIITQFNEGVYYGYVIKN</sequence>
<evidence type="ECO:0000256" key="4">
    <source>
        <dbReference type="ARBA" id="ARBA00022679"/>
    </source>
</evidence>
<comment type="caution">
    <text evidence="10">The sequence shown here is derived from an EMBL/GenBank/DDBJ whole genome shotgun (WGS) entry which is preliminary data.</text>
</comment>
<keyword evidence="5 8" id="KW-0812">Transmembrane</keyword>
<dbReference type="InterPro" id="IPR038731">
    <property type="entry name" value="RgtA/B/C-like"/>
</dbReference>
<dbReference type="GO" id="GO:0016763">
    <property type="term" value="F:pentosyltransferase activity"/>
    <property type="evidence" value="ECO:0007669"/>
    <property type="project" value="TreeGrafter"/>
</dbReference>
<evidence type="ECO:0000256" key="2">
    <source>
        <dbReference type="ARBA" id="ARBA00022475"/>
    </source>
</evidence>
<feature type="transmembrane region" description="Helical" evidence="8">
    <location>
        <begin position="364"/>
        <end position="383"/>
    </location>
</feature>
<dbReference type="Proteomes" id="UP000179270">
    <property type="component" value="Unassembled WGS sequence"/>
</dbReference>
<organism evidence="10 11">
    <name type="scientific">Candidatus Roizmanbacteria bacterium RIFCSPLOWO2_01_FULL_35_13</name>
    <dbReference type="NCBI Taxonomy" id="1802055"/>
    <lineage>
        <taxon>Bacteria</taxon>
        <taxon>Candidatus Roizmaniibacteriota</taxon>
    </lineage>
</organism>
<evidence type="ECO:0000256" key="7">
    <source>
        <dbReference type="ARBA" id="ARBA00023136"/>
    </source>
</evidence>
<dbReference type="AlphaFoldDB" id="A0A1F7I6W1"/>
<feature type="transmembrane region" description="Helical" evidence="8">
    <location>
        <begin position="116"/>
        <end position="134"/>
    </location>
</feature>
<dbReference type="PANTHER" id="PTHR33908">
    <property type="entry name" value="MANNOSYLTRANSFERASE YKCB-RELATED"/>
    <property type="match status" value="1"/>
</dbReference>
<evidence type="ECO:0000313" key="11">
    <source>
        <dbReference type="Proteomes" id="UP000179270"/>
    </source>
</evidence>
<feature type="transmembrane region" description="Helical" evidence="8">
    <location>
        <begin position="291"/>
        <end position="308"/>
    </location>
</feature>
<keyword evidence="7 8" id="KW-0472">Membrane</keyword>
<feature type="transmembrane region" description="Helical" evidence="8">
    <location>
        <begin position="205"/>
        <end position="225"/>
    </location>
</feature>
<evidence type="ECO:0000259" key="9">
    <source>
        <dbReference type="Pfam" id="PF13231"/>
    </source>
</evidence>
<reference evidence="10 11" key="1">
    <citation type="journal article" date="2016" name="Nat. Commun.">
        <title>Thousands of microbial genomes shed light on interconnected biogeochemical processes in an aquifer system.</title>
        <authorList>
            <person name="Anantharaman K."/>
            <person name="Brown C.T."/>
            <person name="Hug L.A."/>
            <person name="Sharon I."/>
            <person name="Castelle C.J."/>
            <person name="Probst A.J."/>
            <person name="Thomas B.C."/>
            <person name="Singh A."/>
            <person name="Wilkins M.J."/>
            <person name="Karaoz U."/>
            <person name="Brodie E.L."/>
            <person name="Williams K.H."/>
            <person name="Hubbard S.S."/>
            <person name="Banfield J.F."/>
        </authorList>
    </citation>
    <scope>NUCLEOTIDE SEQUENCE [LARGE SCALE GENOMIC DNA]</scope>
</reference>
<accession>A0A1F7I6W1</accession>
<dbReference type="STRING" id="1802055.A3A74_05705"/>
<dbReference type="Pfam" id="PF13231">
    <property type="entry name" value="PMT_2"/>
    <property type="match status" value="1"/>
</dbReference>
<dbReference type="GO" id="GO:0009103">
    <property type="term" value="P:lipopolysaccharide biosynthetic process"/>
    <property type="evidence" value="ECO:0007669"/>
    <property type="project" value="UniProtKB-ARBA"/>
</dbReference>
<feature type="transmembrane region" description="Helical" evidence="8">
    <location>
        <begin position="12"/>
        <end position="30"/>
    </location>
</feature>
<evidence type="ECO:0000256" key="8">
    <source>
        <dbReference type="SAM" id="Phobius"/>
    </source>
</evidence>
<feature type="transmembrane region" description="Helical" evidence="8">
    <location>
        <begin position="91"/>
        <end position="110"/>
    </location>
</feature>
<evidence type="ECO:0000256" key="5">
    <source>
        <dbReference type="ARBA" id="ARBA00022692"/>
    </source>
</evidence>
<dbReference type="InterPro" id="IPR050297">
    <property type="entry name" value="LipidA_mod_glycosyltrf_83"/>
</dbReference>
<feature type="transmembrane region" description="Helical" evidence="8">
    <location>
        <begin position="141"/>
        <end position="162"/>
    </location>
</feature>
<keyword evidence="3" id="KW-0328">Glycosyltransferase</keyword>
<evidence type="ECO:0000256" key="1">
    <source>
        <dbReference type="ARBA" id="ARBA00004651"/>
    </source>
</evidence>
<keyword evidence="6 8" id="KW-1133">Transmembrane helix</keyword>
<evidence type="ECO:0000313" key="10">
    <source>
        <dbReference type="EMBL" id="OGK39091.1"/>
    </source>
</evidence>
<name>A0A1F7I6W1_9BACT</name>
<feature type="transmembrane region" description="Helical" evidence="8">
    <location>
        <begin position="339"/>
        <end position="357"/>
    </location>
</feature>
<proteinExistence type="predicted"/>
<protein>
    <recommendedName>
        <fullName evidence="9">Glycosyltransferase RgtA/B/C/D-like domain-containing protein</fullName>
    </recommendedName>
</protein>
<dbReference type="GO" id="GO:0005886">
    <property type="term" value="C:plasma membrane"/>
    <property type="evidence" value="ECO:0007669"/>
    <property type="project" value="UniProtKB-SubCell"/>
</dbReference>
<dbReference type="PANTHER" id="PTHR33908:SF11">
    <property type="entry name" value="MEMBRANE PROTEIN"/>
    <property type="match status" value="1"/>
</dbReference>
<feature type="transmembrane region" description="Helical" evidence="8">
    <location>
        <begin position="68"/>
        <end position="86"/>
    </location>
</feature>
<comment type="subcellular location">
    <subcellularLocation>
        <location evidence="1">Cell membrane</location>
        <topology evidence="1">Multi-pass membrane protein</topology>
    </subcellularLocation>
</comment>
<dbReference type="EMBL" id="MGAF01000058">
    <property type="protein sequence ID" value="OGK39091.1"/>
    <property type="molecule type" value="Genomic_DNA"/>
</dbReference>
<feature type="transmembrane region" description="Helical" evidence="8">
    <location>
        <begin position="168"/>
        <end position="198"/>
    </location>
</feature>
<evidence type="ECO:0000256" key="6">
    <source>
        <dbReference type="ARBA" id="ARBA00022989"/>
    </source>
</evidence>